<gene>
    <name evidence="5" type="ORF">GCM10009727_48270</name>
</gene>
<dbReference type="PANTHER" id="PTHR30483:SF6">
    <property type="entry name" value="PERIPLASMIC BINDING PROTEIN OF ABC TRANSPORTER FOR NATURAL AMINO ACIDS"/>
    <property type="match status" value="1"/>
</dbReference>
<feature type="domain" description="Leucine-binding protein" evidence="4">
    <location>
        <begin position="37"/>
        <end position="352"/>
    </location>
</feature>
<proteinExistence type="inferred from homology"/>
<keyword evidence="2 3" id="KW-0732">Signal</keyword>
<evidence type="ECO:0000256" key="2">
    <source>
        <dbReference type="ARBA" id="ARBA00022729"/>
    </source>
</evidence>
<feature type="chain" id="PRO_5046814647" evidence="3">
    <location>
        <begin position="21"/>
        <end position="395"/>
    </location>
</feature>
<dbReference type="RefSeq" id="WP_344271139.1">
    <property type="nucleotide sequence ID" value="NZ_BAAAMR010000044.1"/>
</dbReference>
<dbReference type="SUPFAM" id="SSF53822">
    <property type="entry name" value="Periplasmic binding protein-like I"/>
    <property type="match status" value="1"/>
</dbReference>
<protein>
    <submittedName>
        <fullName evidence="5">ABC transporter substrate-binding protein</fullName>
    </submittedName>
</protein>
<evidence type="ECO:0000313" key="6">
    <source>
        <dbReference type="Proteomes" id="UP001501020"/>
    </source>
</evidence>
<sequence>MRRTTTPFLACALIAGLATACGNSESGSGSVAADSPVTIMVSGTLSSPNLSYPQAATGALAAAQAINKAGGVDGHPIKVVQCNDQLNPSTALACVRKAAQQRVVAMVGGIDLFTAQLWPTLKAAGIPWVGLDVISADQATNAMSYPMTGGTVTGFYQAGRLAVQKGGKQVAIVKHENPQSAFVAGLISAGVASAGGTVTGQIVSKIGNSDPSPAAAQATGKKPDAIACACNAGDGARILKAVRQAGFSKPFAAGYPTLLDTDIQSLGALADNTYTPSDIADPSDPKASMFYTQMRAQDPKARRDGISAGAWLGTYSIAQLLKGQSSLTSATLVRRLNTAPAIDTHGLTGGSISFAKPGVLPQYPRIADPYVIDYVVTNGKRTPVTRSFVSVYGGA</sequence>
<accession>A0ABP5LG90</accession>
<dbReference type="PROSITE" id="PS51257">
    <property type="entry name" value="PROKAR_LIPOPROTEIN"/>
    <property type="match status" value="1"/>
</dbReference>
<evidence type="ECO:0000256" key="3">
    <source>
        <dbReference type="SAM" id="SignalP"/>
    </source>
</evidence>
<evidence type="ECO:0000313" key="5">
    <source>
        <dbReference type="EMBL" id="GAA2146720.1"/>
    </source>
</evidence>
<keyword evidence="6" id="KW-1185">Reference proteome</keyword>
<dbReference type="EMBL" id="BAAAMR010000044">
    <property type="protein sequence ID" value="GAA2146720.1"/>
    <property type="molecule type" value="Genomic_DNA"/>
</dbReference>
<organism evidence="5 6">
    <name type="scientific">Actinomadura napierensis</name>
    <dbReference type="NCBI Taxonomy" id="267854"/>
    <lineage>
        <taxon>Bacteria</taxon>
        <taxon>Bacillati</taxon>
        <taxon>Actinomycetota</taxon>
        <taxon>Actinomycetes</taxon>
        <taxon>Streptosporangiales</taxon>
        <taxon>Thermomonosporaceae</taxon>
        <taxon>Actinomadura</taxon>
    </lineage>
</organism>
<comment type="similarity">
    <text evidence="1">Belongs to the leucine-binding protein family.</text>
</comment>
<dbReference type="InterPro" id="IPR028081">
    <property type="entry name" value="Leu-bd"/>
</dbReference>
<dbReference type="Gene3D" id="3.40.50.2300">
    <property type="match status" value="2"/>
</dbReference>
<dbReference type="InterPro" id="IPR051010">
    <property type="entry name" value="BCAA_transport"/>
</dbReference>
<evidence type="ECO:0000259" key="4">
    <source>
        <dbReference type="Pfam" id="PF13458"/>
    </source>
</evidence>
<comment type="caution">
    <text evidence="5">The sequence shown here is derived from an EMBL/GenBank/DDBJ whole genome shotgun (WGS) entry which is preliminary data.</text>
</comment>
<dbReference type="InterPro" id="IPR028082">
    <property type="entry name" value="Peripla_BP_I"/>
</dbReference>
<name>A0ABP5LG90_9ACTN</name>
<reference evidence="6" key="1">
    <citation type="journal article" date="2019" name="Int. J. Syst. Evol. Microbiol.">
        <title>The Global Catalogue of Microorganisms (GCM) 10K type strain sequencing project: providing services to taxonomists for standard genome sequencing and annotation.</title>
        <authorList>
            <consortium name="The Broad Institute Genomics Platform"/>
            <consortium name="The Broad Institute Genome Sequencing Center for Infectious Disease"/>
            <person name="Wu L."/>
            <person name="Ma J."/>
        </authorList>
    </citation>
    <scope>NUCLEOTIDE SEQUENCE [LARGE SCALE GENOMIC DNA]</scope>
    <source>
        <strain evidence="6">JCM 13850</strain>
    </source>
</reference>
<dbReference type="Proteomes" id="UP001501020">
    <property type="component" value="Unassembled WGS sequence"/>
</dbReference>
<evidence type="ECO:0000256" key="1">
    <source>
        <dbReference type="ARBA" id="ARBA00010062"/>
    </source>
</evidence>
<feature type="signal peptide" evidence="3">
    <location>
        <begin position="1"/>
        <end position="20"/>
    </location>
</feature>
<dbReference type="Pfam" id="PF13458">
    <property type="entry name" value="Peripla_BP_6"/>
    <property type="match status" value="1"/>
</dbReference>
<dbReference type="PANTHER" id="PTHR30483">
    <property type="entry name" value="LEUCINE-SPECIFIC-BINDING PROTEIN"/>
    <property type="match status" value="1"/>
</dbReference>